<keyword evidence="7" id="KW-0732">Signal</keyword>
<evidence type="ECO:0000256" key="6">
    <source>
        <dbReference type="RuleBase" id="RU361187"/>
    </source>
</evidence>
<evidence type="ECO:0000256" key="3">
    <source>
        <dbReference type="ARBA" id="ARBA00022801"/>
    </source>
</evidence>
<accession>A0A934RXF4</accession>
<feature type="chain" id="PRO_5037163708" evidence="7">
    <location>
        <begin position="18"/>
        <end position="335"/>
    </location>
</feature>
<dbReference type="InterPro" id="IPR050727">
    <property type="entry name" value="GH43_arabinanases"/>
</dbReference>
<evidence type="ECO:0000256" key="2">
    <source>
        <dbReference type="ARBA" id="ARBA00009865"/>
    </source>
</evidence>
<proteinExistence type="inferred from homology"/>
<dbReference type="Proteomes" id="UP000617628">
    <property type="component" value="Unassembled WGS sequence"/>
</dbReference>
<protein>
    <submittedName>
        <fullName evidence="8">Family 43 glycosylhydrolase</fullName>
    </submittedName>
</protein>
<comment type="similarity">
    <text evidence="2 6">Belongs to the glycosyl hydrolase 43 family.</text>
</comment>
<evidence type="ECO:0000313" key="9">
    <source>
        <dbReference type="Proteomes" id="UP000617628"/>
    </source>
</evidence>
<comment type="caution">
    <text evidence="8">The sequence shown here is derived from an EMBL/GenBank/DDBJ whole genome shotgun (WGS) entry which is preliminary data.</text>
</comment>
<evidence type="ECO:0000256" key="7">
    <source>
        <dbReference type="SAM" id="SignalP"/>
    </source>
</evidence>
<dbReference type="PANTHER" id="PTHR43301:SF3">
    <property type="entry name" value="ARABINAN ENDO-1,5-ALPHA-L-ARABINOSIDASE A-RELATED"/>
    <property type="match status" value="1"/>
</dbReference>
<dbReference type="InterPro" id="IPR006710">
    <property type="entry name" value="Glyco_hydro_43"/>
</dbReference>
<dbReference type="GO" id="GO:0005975">
    <property type="term" value="P:carbohydrate metabolic process"/>
    <property type="evidence" value="ECO:0007669"/>
    <property type="project" value="InterPro"/>
</dbReference>
<dbReference type="PANTHER" id="PTHR43301">
    <property type="entry name" value="ARABINAN ENDO-1,5-ALPHA-L-ARABINOSIDASE"/>
    <property type="match status" value="1"/>
</dbReference>
<evidence type="ECO:0000256" key="5">
    <source>
        <dbReference type="PIRSR" id="PIRSR606710-2"/>
    </source>
</evidence>
<keyword evidence="4 6" id="KW-0326">Glycosidase</keyword>
<feature type="signal peptide" evidence="7">
    <location>
        <begin position="1"/>
        <end position="17"/>
    </location>
</feature>
<dbReference type="Gene3D" id="2.115.10.20">
    <property type="entry name" value="Glycosyl hydrolase domain, family 43"/>
    <property type="match status" value="1"/>
</dbReference>
<dbReference type="GO" id="GO:0004553">
    <property type="term" value="F:hydrolase activity, hydrolyzing O-glycosyl compounds"/>
    <property type="evidence" value="ECO:0007669"/>
    <property type="project" value="InterPro"/>
</dbReference>
<evidence type="ECO:0000256" key="1">
    <source>
        <dbReference type="ARBA" id="ARBA00004834"/>
    </source>
</evidence>
<dbReference type="Pfam" id="PF04616">
    <property type="entry name" value="Glyco_hydro_43"/>
    <property type="match status" value="1"/>
</dbReference>
<name>A0A934RXF4_9BACT</name>
<keyword evidence="9" id="KW-1185">Reference proteome</keyword>
<dbReference type="RefSeq" id="WP_200354349.1">
    <property type="nucleotide sequence ID" value="NZ_JAENIL010000006.1"/>
</dbReference>
<evidence type="ECO:0000313" key="8">
    <source>
        <dbReference type="EMBL" id="MBK1876132.1"/>
    </source>
</evidence>
<feature type="site" description="Important for catalytic activity, responsible for pKa modulation of the active site Glu and correct orientation of both the proton donor and substrate" evidence="5">
    <location>
        <position position="172"/>
    </location>
</feature>
<dbReference type="CDD" id="cd08981">
    <property type="entry name" value="GH43_Bt1873-like"/>
    <property type="match status" value="1"/>
</dbReference>
<dbReference type="SUPFAM" id="SSF75005">
    <property type="entry name" value="Arabinanase/levansucrase/invertase"/>
    <property type="match status" value="1"/>
</dbReference>
<sequence>MKFSAILLCLILPIASAVQESSDSLLRTEEIRIRDPFIYADSDTQLYYMYAQMDNRLGGRGDDSKPKGVEVYISSDLEHWQHPKTVLLIPEEFWARNMVWAPEMHEYNGKYYIFTTLTSSEFLEGQSKPRDEEFWPEMHKRGTQIFVSESPLGPFQPFENKAHTPEDWMALDGTLYVEDGIPYMIFCHEWVQVVDGTIDYVRLEKDLSGPVGEPKKMFAASDGEWVSRREWKVTDGCYMYKTMEGTLLMIWSSDGEKGYAEGYAVAIAESESGRLEGPWVQQEELLFKNQGGHGMIFRTFDDRLMLSLHAPNGPRGDERLRLIEIEDTGSSLRKK</sequence>
<organism evidence="8 9">
    <name type="scientific">Pelagicoccus mobilis</name>
    <dbReference type="NCBI Taxonomy" id="415221"/>
    <lineage>
        <taxon>Bacteria</taxon>
        <taxon>Pseudomonadati</taxon>
        <taxon>Verrucomicrobiota</taxon>
        <taxon>Opitutia</taxon>
        <taxon>Puniceicoccales</taxon>
        <taxon>Pelagicoccaceae</taxon>
        <taxon>Pelagicoccus</taxon>
    </lineage>
</organism>
<dbReference type="AlphaFoldDB" id="A0A934RXF4"/>
<comment type="pathway">
    <text evidence="1">Glycan metabolism; L-arabinan degradation.</text>
</comment>
<keyword evidence="3 6" id="KW-0378">Hydrolase</keyword>
<dbReference type="EMBL" id="JAENIL010000006">
    <property type="protein sequence ID" value="MBK1876132.1"/>
    <property type="molecule type" value="Genomic_DNA"/>
</dbReference>
<dbReference type="InterPro" id="IPR023296">
    <property type="entry name" value="Glyco_hydro_beta-prop_sf"/>
</dbReference>
<evidence type="ECO:0000256" key="4">
    <source>
        <dbReference type="ARBA" id="ARBA00023295"/>
    </source>
</evidence>
<reference evidence="8" key="1">
    <citation type="submission" date="2021-01" db="EMBL/GenBank/DDBJ databases">
        <title>Modified the classification status of verrucomicrobia.</title>
        <authorList>
            <person name="Feng X."/>
        </authorList>
    </citation>
    <scope>NUCLEOTIDE SEQUENCE</scope>
    <source>
        <strain evidence="8">KCTC 13126</strain>
    </source>
</reference>
<gene>
    <name evidence="8" type="ORF">JIN87_04585</name>
</gene>